<protein>
    <submittedName>
        <fullName evidence="2">Uncharacterized protein</fullName>
    </submittedName>
</protein>
<gene>
    <name evidence="2" type="ORF">SAMN05421676_11638</name>
</gene>
<dbReference type="RefSeq" id="WP_093137577.1">
    <property type="nucleotide sequence ID" value="NZ_FOHJ01000016.1"/>
</dbReference>
<feature type="transmembrane region" description="Helical" evidence="1">
    <location>
        <begin position="185"/>
        <end position="209"/>
    </location>
</feature>
<evidence type="ECO:0000313" key="3">
    <source>
        <dbReference type="Proteomes" id="UP000199095"/>
    </source>
</evidence>
<name>A0A1I0J875_9BACI</name>
<feature type="transmembrane region" description="Helical" evidence="1">
    <location>
        <begin position="12"/>
        <end position="38"/>
    </location>
</feature>
<dbReference type="STRING" id="237682.SAMN05421676_11638"/>
<dbReference type="AlphaFoldDB" id="A0A1I0J875"/>
<reference evidence="3" key="1">
    <citation type="submission" date="2016-10" db="EMBL/GenBank/DDBJ databases">
        <authorList>
            <person name="Varghese N."/>
            <person name="Submissions S."/>
        </authorList>
    </citation>
    <scope>NUCLEOTIDE SEQUENCE [LARGE SCALE GENOMIC DNA]</scope>
    <source>
        <strain evidence="3">CGMCC 1.3566</strain>
    </source>
</reference>
<feature type="transmembrane region" description="Helical" evidence="1">
    <location>
        <begin position="154"/>
        <end position="179"/>
    </location>
</feature>
<feature type="transmembrane region" description="Helical" evidence="1">
    <location>
        <begin position="113"/>
        <end position="133"/>
    </location>
</feature>
<accession>A0A1I0J875</accession>
<feature type="transmembrane region" description="Helical" evidence="1">
    <location>
        <begin position="87"/>
        <end position="107"/>
    </location>
</feature>
<proteinExistence type="predicted"/>
<organism evidence="2 3">
    <name type="scientific">Salinibacillus kushneri</name>
    <dbReference type="NCBI Taxonomy" id="237682"/>
    <lineage>
        <taxon>Bacteria</taxon>
        <taxon>Bacillati</taxon>
        <taxon>Bacillota</taxon>
        <taxon>Bacilli</taxon>
        <taxon>Bacillales</taxon>
        <taxon>Bacillaceae</taxon>
        <taxon>Salinibacillus</taxon>
    </lineage>
</organism>
<keyword evidence="3" id="KW-1185">Reference proteome</keyword>
<keyword evidence="1" id="KW-0472">Membrane</keyword>
<evidence type="ECO:0000313" key="2">
    <source>
        <dbReference type="EMBL" id="SEU05275.1"/>
    </source>
</evidence>
<evidence type="ECO:0000256" key="1">
    <source>
        <dbReference type="SAM" id="Phobius"/>
    </source>
</evidence>
<keyword evidence="1" id="KW-1133">Transmembrane helix</keyword>
<feature type="transmembrane region" description="Helical" evidence="1">
    <location>
        <begin position="50"/>
        <end position="67"/>
    </location>
</feature>
<keyword evidence="1" id="KW-0812">Transmembrane</keyword>
<dbReference type="EMBL" id="FOHJ01000016">
    <property type="protein sequence ID" value="SEU05275.1"/>
    <property type="molecule type" value="Genomic_DNA"/>
</dbReference>
<dbReference type="Proteomes" id="UP000199095">
    <property type="component" value="Unassembled WGS sequence"/>
</dbReference>
<dbReference type="OrthoDB" id="2841019at2"/>
<sequence length="218" mass="25674">MIKESLEMYNRHLIKIVMLSVLLVIPFTLFCYFATYYLYQQLTNDQYPNLYALFFIVVNFTLIIPVFRRLAITDVEDDEYPSVVELLYEFIKHFGVILFLTIPFYIIGILGSSLFFIPTFLCFSMILLIPFYVSHNGVKDILRYAGRTMRNENIILFLDWLVILSVQALVWGGIMVAFANFENNFYVYGIARAILNSFVFPLLIFYLTFRYHNNNESV</sequence>